<dbReference type="Proteomes" id="UP000759131">
    <property type="component" value="Unassembled WGS sequence"/>
</dbReference>
<name>A0A7R9KF30_9ACAR</name>
<dbReference type="EMBL" id="CAJPIZ010000734">
    <property type="protein sequence ID" value="CAG2102162.1"/>
    <property type="molecule type" value="Genomic_DNA"/>
</dbReference>
<dbReference type="GO" id="GO:0007051">
    <property type="term" value="P:spindle organization"/>
    <property type="evidence" value="ECO:0007669"/>
    <property type="project" value="TreeGrafter"/>
</dbReference>
<evidence type="ECO:0000313" key="5">
    <source>
        <dbReference type="Proteomes" id="UP000759131"/>
    </source>
</evidence>
<evidence type="ECO:0000256" key="3">
    <source>
        <dbReference type="ARBA" id="ARBA00022860"/>
    </source>
</evidence>
<gene>
    <name evidence="4" type="ORF">OSB1V03_LOCUS2202</name>
</gene>
<dbReference type="Pfam" id="PF25571">
    <property type="entry name" value="TPR_CCP1_N"/>
    <property type="match status" value="1"/>
</dbReference>
<sequence length="367" mass="42390">MPSFELRYAPYVWRLLNGVFVVHKPHNKTVLATRRSLLKKLCDELNSMECRPPRELVHISGQLSSGESLKVETRQSFADDPLVVGQRYQPQDFSLSIANNPGFFASGVVVVFIGRMAKSAADFQNGQHLRSLWRGYITRKHIHEENAKIEKAFQRILTSTSLATADMQLGNRTYNALQKLLAYDSLLTLAHDLDALDRTTRLSPESCETLVIYDAIRILLQILHESNRSEPHKQIIALTVNILLNIAKYEKTYPNVVSNPQTIEILFKLIKSFGRNAPKLICKCFTLLWILLDNNTISANIMKDKRKMEALKQISDFYKKDKAFKKYKLRTDYKFCPNWQIGRRNIHEFDNHFIAIQVIVRRLKIDN</sequence>
<dbReference type="OrthoDB" id="9995526at2759"/>
<reference evidence="4" key="1">
    <citation type="submission" date="2020-11" db="EMBL/GenBank/DDBJ databases">
        <authorList>
            <person name="Tran Van P."/>
        </authorList>
    </citation>
    <scope>NUCLEOTIDE SEQUENCE</scope>
</reference>
<evidence type="ECO:0000313" key="4">
    <source>
        <dbReference type="EMBL" id="CAD7621732.1"/>
    </source>
</evidence>
<dbReference type="InterPro" id="IPR011989">
    <property type="entry name" value="ARM-like"/>
</dbReference>
<dbReference type="PANTHER" id="PTHR22706:SF1">
    <property type="entry name" value="ASSEMBLY FACTOR FOR SPINDLE MICROTUBULES"/>
    <property type="match status" value="1"/>
</dbReference>
<dbReference type="EMBL" id="OC855309">
    <property type="protein sequence ID" value="CAD7621732.1"/>
    <property type="molecule type" value="Genomic_DNA"/>
</dbReference>
<dbReference type="InterPro" id="IPR016024">
    <property type="entry name" value="ARM-type_fold"/>
</dbReference>
<dbReference type="PANTHER" id="PTHR22706">
    <property type="entry name" value="ASSEMBLY FACTOR FOR SPINDLE MICROTUBULES"/>
    <property type="match status" value="1"/>
</dbReference>
<dbReference type="GO" id="GO:0000922">
    <property type="term" value="C:spindle pole"/>
    <property type="evidence" value="ECO:0007669"/>
    <property type="project" value="TreeGrafter"/>
</dbReference>
<dbReference type="InterPro" id="IPR051185">
    <property type="entry name" value="ASPM"/>
</dbReference>
<dbReference type="GO" id="GO:0000278">
    <property type="term" value="P:mitotic cell cycle"/>
    <property type="evidence" value="ECO:0007669"/>
    <property type="project" value="TreeGrafter"/>
</dbReference>
<evidence type="ECO:0000256" key="2">
    <source>
        <dbReference type="ARBA" id="ARBA00022490"/>
    </source>
</evidence>
<proteinExistence type="predicted"/>
<comment type="subcellular location">
    <subcellularLocation>
        <location evidence="1">Cytoplasm</location>
    </subcellularLocation>
</comment>
<dbReference type="SUPFAM" id="SSF48371">
    <property type="entry name" value="ARM repeat"/>
    <property type="match status" value="1"/>
</dbReference>
<organism evidence="4">
    <name type="scientific">Medioppia subpectinata</name>
    <dbReference type="NCBI Taxonomy" id="1979941"/>
    <lineage>
        <taxon>Eukaryota</taxon>
        <taxon>Metazoa</taxon>
        <taxon>Ecdysozoa</taxon>
        <taxon>Arthropoda</taxon>
        <taxon>Chelicerata</taxon>
        <taxon>Arachnida</taxon>
        <taxon>Acari</taxon>
        <taxon>Acariformes</taxon>
        <taxon>Sarcoptiformes</taxon>
        <taxon>Oribatida</taxon>
        <taxon>Brachypylina</taxon>
        <taxon>Oppioidea</taxon>
        <taxon>Oppiidae</taxon>
        <taxon>Medioppia</taxon>
    </lineage>
</organism>
<dbReference type="GO" id="GO:0005516">
    <property type="term" value="F:calmodulin binding"/>
    <property type="evidence" value="ECO:0007669"/>
    <property type="project" value="UniProtKB-KW"/>
</dbReference>
<keyword evidence="3" id="KW-0112">Calmodulin-binding</keyword>
<accession>A0A7R9KF30</accession>
<dbReference type="GO" id="GO:0051295">
    <property type="term" value="P:establishment of meiotic spindle localization"/>
    <property type="evidence" value="ECO:0007669"/>
    <property type="project" value="TreeGrafter"/>
</dbReference>
<keyword evidence="2" id="KW-0963">Cytoplasm</keyword>
<evidence type="ECO:0000256" key="1">
    <source>
        <dbReference type="ARBA" id="ARBA00004496"/>
    </source>
</evidence>
<keyword evidence="5" id="KW-1185">Reference proteome</keyword>
<dbReference type="AlphaFoldDB" id="A0A7R9KF30"/>
<protein>
    <submittedName>
        <fullName evidence="4">Uncharacterized protein</fullName>
    </submittedName>
</protein>
<dbReference type="GO" id="GO:0005737">
    <property type="term" value="C:cytoplasm"/>
    <property type="evidence" value="ECO:0007669"/>
    <property type="project" value="UniProtKB-SubCell"/>
</dbReference>
<dbReference type="Gene3D" id="1.25.10.10">
    <property type="entry name" value="Leucine-rich Repeat Variant"/>
    <property type="match status" value="1"/>
</dbReference>